<proteinExistence type="predicted"/>
<gene>
    <name evidence="7" type="ORF">LSH36_107g04005</name>
</gene>
<evidence type="ECO:0000256" key="3">
    <source>
        <dbReference type="ARBA" id="ARBA00022737"/>
    </source>
</evidence>
<keyword evidence="2" id="KW-0963">Cytoplasm</keyword>
<dbReference type="GO" id="GO:0003729">
    <property type="term" value="F:mRNA binding"/>
    <property type="evidence" value="ECO:0007669"/>
    <property type="project" value="TreeGrafter"/>
</dbReference>
<keyword evidence="8" id="KW-1185">Reference proteome</keyword>
<dbReference type="Pfam" id="PF00076">
    <property type="entry name" value="RRM_1"/>
    <property type="match status" value="2"/>
</dbReference>
<dbReference type="EMBL" id="JAODUP010000107">
    <property type="protein sequence ID" value="KAK2161942.1"/>
    <property type="molecule type" value="Genomic_DNA"/>
</dbReference>
<dbReference type="GO" id="GO:0006417">
    <property type="term" value="P:regulation of translation"/>
    <property type="evidence" value="ECO:0007669"/>
    <property type="project" value="TreeGrafter"/>
</dbReference>
<feature type="domain" description="RRM" evidence="6">
    <location>
        <begin position="141"/>
        <end position="214"/>
    </location>
</feature>
<evidence type="ECO:0000256" key="4">
    <source>
        <dbReference type="ARBA" id="ARBA00022884"/>
    </source>
</evidence>
<dbReference type="CDD" id="cd12325">
    <property type="entry name" value="RRM1_hnRNPA_hnRNPD_like"/>
    <property type="match status" value="1"/>
</dbReference>
<evidence type="ECO:0000259" key="6">
    <source>
        <dbReference type="PROSITE" id="PS50102"/>
    </source>
</evidence>
<evidence type="ECO:0000313" key="8">
    <source>
        <dbReference type="Proteomes" id="UP001208570"/>
    </source>
</evidence>
<dbReference type="PANTHER" id="PTHR48032">
    <property type="entry name" value="RNA-BINDING PROTEIN MUSASHI HOMOLOG RBP6"/>
    <property type="match status" value="1"/>
</dbReference>
<feature type="domain" description="RRM" evidence="6">
    <location>
        <begin position="18"/>
        <end position="95"/>
    </location>
</feature>
<comment type="subcellular location">
    <subcellularLocation>
        <location evidence="1">Cytoplasm</location>
    </subcellularLocation>
</comment>
<evidence type="ECO:0000256" key="5">
    <source>
        <dbReference type="PROSITE-ProRule" id="PRU00176"/>
    </source>
</evidence>
<dbReference type="GO" id="GO:0005737">
    <property type="term" value="C:cytoplasm"/>
    <property type="evidence" value="ECO:0007669"/>
    <property type="project" value="UniProtKB-SubCell"/>
</dbReference>
<dbReference type="SUPFAM" id="SSF54928">
    <property type="entry name" value="RNA-binding domain, RBD"/>
    <property type="match status" value="2"/>
</dbReference>
<accession>A0AAD9JZK1</accession>
<dbReference type="Proteomes" id="UP001208570">
    <property type="component" value="Unassembled WGS sequence"/>
</dbReference>
<evidence type="ECO:0000313" key="7">
    <source>
        <dbReference type="EMBL" id="KAK2161942.1"/>
    </source>
</evidence>
<dbReference type="PANTHER" id="PTHR48032:SF18">
    <property type="entry name" value="RRM DOMAIN-CONTAINING PROTEIN"/>
    <property type="match status" value="1"/>
</dbReference>
<dbReference type="Gene3D" id="3.30.70.330">
    <property type="match status" value="2"/>
</dbReference>
<name>A0AAD9JZK1_9ANNE</name>
<dbReference type="PROSITE" id="PS50102">
    <property type="entry name" value="RRM"/>
    <property type="match status" value="2"/>
</dbReference>
<evidence type="ECO:0000256" key="1">
    <source>
        <dbReference type="ARBA" id="ARBA00004496"/>
    </source>
</evidence>
<sequence>MLLLCKRTVGILILPVWRKVFVGGLSWDTTHSSMLKYFSRYGEVIDCVVMKNPATGKSRGFGFVTFKDPSCVETVLANGPHILDGRQIDPKACNPRSMNKVNVIILPIVAFSITALHSLKQWYRVALHLFQGGKSAENLKRKIFIGGLPANCNEDLLKEFFASYGTVTDVVIMYDQQKQRSRGFGFLTFESEDSVDRVVQEHYVHINGKQVECRFFLYSSTLLSTPLTPLILVECKKAEPRDIKAADGTTLDIAAFPGALALMPQQLAAANALTVNASSIAGFSAAAAAAGAVPGMYQAVPAAQTFNQAGAQSLRLVNPVSPLVTLLDSPYISDPLANTNSPFALAAAGQTPGLISAYGADASGFVPTRALAAAVEANPVAQPSSGANISFSPSVTYTLAHGVAPVAAGYGMGTGAGFAGASLITGGYAGQGDPSTASYITHASPAIGRITTNHVAQQSFHPYRR</sequence>
<reference evidence="7" key="1">
    <citation type="journal article" date="2023" name="Mol. Biol. Evol.">
        <title>Third-Generation Sequencing Reveals the Adaptive Role of the Epigenome in Three Deep-Sea Polychaetes.</title>
        <authorList>
            <person name="Perez M."/>
            <person name="Aroh O."/>
            <person name="Sun Y."/>
            <person name="Lan Y."/>
            <person name="Juniper S.K."/>
            <person name="Young C.R."/>
            <person name="Angers B."/>
            <person name="Qian P.Y."/>
        </authorList>
    </citation>
    <scope>NUCLEOTIDE SEQUENCE</scope>
    <source>
        <strain evidence="7">P08H-3</strain>
    </source>
</reference>
<comment type="caution">
    <text evidence="7">The sequence shown here is derived from an EMBL/GenBank/DDBJ whole genome shotgun (WGS) entry which is preliminary data.</text>
</comment>
<dbReference type="SMART" id="SM00360">
    <property type="entry name" value="RRM"/>
    <property type="match status" value="2"/>
</dbReference>
<keyword evidence="4 5" id="KW-0694">RNA-binding</keyword>
<dbReference type="InterPro" id="IPR035979">
    <property type="entry name" value="RBD_domain_sf"/>
</dbReference>
<dbReference type="InterPro" id="IPR000504">
    <property type="entry name" value="RRM_dom"/>
</dbReference>
<dbReference type="AlphaFoldDB" id="A0AAD9JZK1"/>
<protein>
    <recommendedName>
        <fullName evidence="6">RRM domain-containing protein</fullName>
    </recommendedName>
</protein>
<organism evidence="7 8">
    <name type="scientific">Paralvinella palmiformis</name>
    <dbReference type="NCBI Taxonomy" id="53620"/>
    <lineage>
        <taxon>Eukaryota</taxon>
        <taxon>Metazoa</taxon>
        <taxon>Spiralia</taxon>
        <taxon>Lophotrochozoa</taxon>
        <taxon>Annelida</taxon>
        <taxon>Polychaeta</taxon>
        <taxon>Sedentaria</taxon>
        <taxon>Canalipalpata</taxon>
        <taxon>Terebellida</taxon>
        <taxon>Terebelliformia</taxon>
        <taxon>Alvinellidae</taxon>
        <taxon>Paralvinella</taxon>
    </lineage>
</organism>
<evidence type="ECO:0000256" key="2">
    <source>
        <dbReference type="ARBA" id="ARBA00022490"/>
    </source>
</evidence>
<dbReference type="InterPro" id="IPR012677">
    <property type="entry name" value="Nucleotide-bd_a/b_plait_sf"/>
</dbReference>
<keyword evidence="3" id="KW-0677">Repeat</keyword>
<dbReference type="FunFam" id="3.30.70.330:FF:000025">
    <property type="entry name" value="RNA-binding protein Musashi homolog 2 isoform X1"/>
    <property type="match status" value="1"/>
</dbReference>